<evidence type="ECO:0000256" key="2">
    <source>
        <dbReference type="ARBA" id="ARBA00022801"/>
    </source>
</evidence>
<dbReference type="GO" id="GO:0000052">
    <property type="term" value="P:citrulline metabolic process"/>
    <property type="evidence" value="ECO:0007669"/>
    <property type="project" value="TreeGrafter"/>
</dbReference>
<dbReference type="InterPro" id="IPR033199">
    <property type="entry name" value="DDAH-like"/>
</dbReference>
<proteinExistence type="inferred from homology"/>
<keyword evidence="2" id="KW-0378">Hydrolase</keyword>
<name>A0A1T4WVA5_9BACT</name>
<feature type="active site" description="Nucleophile" evidence="3">
    <location>
        <position position="248"/>
    </location>
</feature>
<gene>
    <name evidence="4" type="ORF">SAMN02745702_02682</name>
</gene>
<dbReference type="GO" id="GO:0006525">
    <property type="term" value="P:arginine metabolic process"/>
    <property type="evidence" value="ECO:0007669"/>
    <property type="project" value="TreeGrafter"/>
</dbReference>
<dbReference type="PANTHER" id="PTHR12737">
    <property type="entry name" value="DIMETHYLARGININE DIMETHYLAMINOHYDROLASE"/>
    <property type="match status" value="1"/>
</dbReference>
<dbReference type="GO" id="GO:0045429">
    <property type="term" value="P:positive regulation of nitric oxide biosynthetic process"/>
    <property type="evidence" value="ECO:0007669"/>
    <property type="project" value="TreeGrafter"/>
</dbReference>
<evidence type="ECO:0000313" key="5">
    <source>
        <dbReference type="Proteomes" id="UP000189733"/>
    </source>
</evidence>
<evidence type="ECO:0000256" key="1">
    <source>
        <dbReference type="ARBA" id="ARBA00008532"/>
    </source>
</evidence>
<dbReference type="RefSeq" id="WP_078685951.1">
    <property type="nucleotide sequence ID" value="NZ_FUYA01000011.1"/>
</dbReference>
<dbReference type="GO" id="GO:0016597">
    <property type="term" value="F:amino acid binding"/>
    <property type="evidence" value="ECO:0007669"/>
    <property type="project" value="TreeGrafter"/>
</dbReference>
<organism evidence="4 5">
    <name type="scientific">Desulfobaculum bizertense DSM 18034</name>
    <dbReference type="NCBI Taxonomy" id="1121442"/>
    <lineage>
        <taxon>Bacteria</taxon>
        <taxon>Pseudomonadati</taxon>
        <taxon>Thermodesulfobacteriota</taxon>
        <taxon>Desulfovibrionia</taxon>
        <taxon>Desulfovibrionales</taxon>
        <taxon>Desulfovibrionaceae</taxon>
        <taxon>Desulfobaculum</taxon>
    </lineage>
</organism>
<sequence>MFSQAIVRTPCKDFAKGITTASELGAAEYELMLTQHAAYVQALRDRGLTVDVLDPEEAFPDAHFVEDVAVVVPEVAAITNPGAASRNAETAKITDALSKYRKLEYITAPGTLEGGDVLLVGKHFFIGLSDRTNKEGASQLGAIMEKYGYTWTAVPVPEGLHFKCSVNWVGGKTLLVTEDFAQCPELEGYELLIVDKAEDYASNVLLINDTFIMPAGFPKTRALLETLGKDIVELNMSETRKMDGALTCLSLRF</sequence>
<dbReference type="SUPFAM" id="SSF55909">
    <property type="entry name" value="Pentein"/>
    <property type="match status" value="1"/>
</dbReference>
<dbReference type="EMBL" id="FUYA01000011">
    <property type="protein sequence ID" value="SKA81189.1"/>
    <property type="molecule type" value="Genomic_DNA"/>
</dbReference>
<dbReference type="PANTHER" id="PTHR12737:SF9">
    <property type="entry name" value="DIMETHYLARGININASE"/>
    <property type="match status" value="1"/>
</dbReference>
<dbReference type="OrthoDB" id="9790596at2"/>
<comment type="similarity">
    <text evidence="1">Belongs to the DDAH family.</text>
</comment>
<dbReference type="AlphaFoldDB" id="A0A1T4WVA5"/>
<dbReference type="Proteomes" id="UP000189733">
    <property type="component" value="Unassembled WGS sequence"/>
</dbReference>
<dbReference type="Gene3D" id="3.75.10.10">
    <property type="entry name" value="L-arginine/glycine Amidinotransferase, Chain A"/>
    <property type="match status" value="1"/>
</dbReference>
<accession>A0A1T4WVA5</accession>
<reference evidence="4 5" key="1">
    <citation type="submission" date="2017-02" db="EMBL/GenBank/DDBJ databases">
        <authorList>
            <person name="Peterson S.W."/>
        </authorList>
    </citation>
    <scope>NUCLEOTIDE SEQUENCE [LARGE SCALE GENOMIC DNA]</scope>
    <source>
        <strain evidence="4 5">DSM 18034</strain>
    </source>
</reference>
<dbReference type="Pfam" id="PF19420">
    <property type="entry name" value="DDAH_eukar"/>
    <property type="match status" value="1"/>
</dbReference>
<dbReference type="GO" id="GO:0016403">
    <property type="term" value="F:dimethylargininase activity"/>
    <property type="evidence" value="ECO:0007669"/>
    <property type="project" value="TreeGrafter"/>
</dbReference>
<dbReference type="STRING" id="1121442.SAMN02745702_02682"/>
<protein>
    <submittedName>
        <fullName evidence="4">Dimethylargininase</fullName>
    </submittedName>
</protein>
<evidence type="ECO:0000256" key="3">
    <source>
        <dbReference type="PIRSR" id="PIRSR633199-1"/>
    </source>
</evidence>
<feature type="active site" description="Proton donor" evidence="3">
    <location>
        <position position="161"/>
    </location>
</feature>
<evidence type="ECO:0000313" key="4">
    <source>
        <dbReference type="EMBL" id="SKA81189.1"/>
    </source>
</evidence>
<keyword evidence="5" id="KW-1185">Reference proteome</keyword>